<dbReference type="InterPro" id="IPR000792">
    <property type="entry name" value="Tscrpt_reg_LuxR_C"/>
</dbReference>
<dbReference type="OrthoDB" id="134985at2"/>
<dbReference type="Gene3D" id="1.25.40.10">
    <property type="entry name" value="Tetratricopeptide repeat domain"/>
    <property type="match status" value="1"/>
</dbReference>
<dbReference type="Pfam" id="PF00196">
    <property type="entry name" value="GerE"/>
    <property type="match status" value="1"/>
</dbReference>
<organism evidence="5 6">
    <name type="scientific">Compostimonas suwonensis</name>
    <dbReference type="NCBI Taxonomy" id="1048394"/>
    <lineage>
        <taxon>Bacteria</taxon>
        <taxon>Bacillati</taxon>
        <taxon>Actinomycetota</taxon>
        <taxon>Actinomycetes</taxon>
        <taxon>Micrococcales</taxon>
        <taxon>Microbacteriaceae</taxon>
        <taxon>Compostimonas</taxon>
    </lineage>
</organism>
<dbReference type="GO" id="GO:0003677">
    <property type="term" value="F:DNA binding"/>
    <property type="evidence" value="ECO:0007669"/>
    <property type="project" value="UniProtKB-KW"/>
</dbReference>
<dbReference type="SMART" id="SM00421">
    <property type="entry name" value="HTH_LUXR"/>
    <property type="match status" value="1"/>
</dbReference>
<evidence type="ECO:0000256" key="1">
    <source>
        <dbReference type="ARBA" id="ARBA00023015"/>
    </source>
</evidence>
<dbReference type="Proteomes" id="UP000230161">
    <property type="component" value="Unassembled WGS sequence"/>
</dbReference>
<keyword evidence="1" id="KW-0805">Transcription regulation</keyword>
<keyword evidence="6" id="KW-1185">Reference proteome</keyword>
<keyword evidence="2" id="KW-0238">DNA-binding</keyword>
<name>A0A2M9BCI6_9MICO</name>
<evidence type="ECO:0000256" key="3">
    <source>
        <dbReference type="ARBA" id="ARBA00023163"/>
    </source>
</evidence>
<dbReference type="EMBL" id="PGFB01000005">
    <property type="protein sequence ID" value="PJJ55669.1"/>
    <property type="molecule type" value="Genomic_DNA"/>
</dbReference>
<protein>
    <submittedName>
        <fullName evidence="5">Regulatory LuxR family protein</fullName>
    </submittedName>
</protein>
<dbReference type="GO" id="GO:0006355">
    <property type="term" value="P:regulation of DNA-templated transcription"/>
    <property type="evidence" value="ECO:0007669"/>
    <property type="project" value="InterPro"/>
</dbReference>
<evidence type="ECO:0000313" key="6">
    <source>
        <dbReference type="Proteomes" id="UP000230161"/>
    </source>
</evidence>
<keyword evidence="3" id="KW-0804">Transcription</keyword>
<dbReference type="Gene3D" id="1.10.10.10">
    <property type="entry name" value="Winged helix-like DNA-binding domain superfamily/Winged helix DNA-binding domain"/>
    <property type="match status" value="1"/>
</dbReference>
<evidence type="ECO:0000256" key="2">
    <source>
        <dbReference type="ARBA" id="ARBA00023125"/>
    </source>
</evidence>
<proteinExistence type="predicted"/>
<dbReference type="PANTHER" id="PTHR44688:SF16">
    <property type="entry name" value="DNA-BINDING TRANSCRIPTIONAL ACTIVATOR DEVR_DOSR"/>
    <property type="match status" value="1"/>
</dbReference>
<evidence type="ECO:0000259" key="4">
    <source>
        <dbReference type="PROSITE" id="PS50043"/>
    </source>
</evidence>
<dbReference type="CDD" id="cd06170">
    <property type="entry name" value="LuxR_C_like"/>
    <property type="match status" value="1"/>
</dbReference>
<gene>
    <name evidence="5" type="ORF">CLV54_3019</name>
</gene>
<dbReference type="InterPro" id="IPR036388">
    <property type="entry name" value="WH-like_DNA-bd_sf"/>
</dbReference>
<accession>A0A2M9BCI6</accession>
<sequence length="523" mass="57171">MNRPDNPADEPSPAARLSAAQQAEDWVTAIGIIEQHWSALIVEDPIRIREAVHSLPESIVQQNPRWVAAQNYLDYLPMGDKPGPVRYRDSTPAAPTAGLFDMLVGLTSRCASRRSSGDFARAARCVDEAREALADASDESLVELQHSLPDLYFQWGKAREFNGQNPLALQEYQDAYDLAVVTGNVLMMASSAGSSAFLHALAGRTGDAERWLGRMPAGDKGWHTPRYSTTANLARALLHLDRLEYDAAERVLHDDIDIAQSPEYWAALLLLEARLVHKTGDPWRMLSDIDSAAASRPSAMSTSGVNVAYLSIARAEMFLALKQPARARAVLVTGHQLHSAAIMIDLELAKVEFVLGEIDSADRIVESLLPDATAVPRVLTGGLLLRSVMRLRQRLPLEAAELFTQSMMLESEHRLLSAPTMIPRADWDRVSTLPGSVADAELIATIEREGGFVAVPETFAPLSPRERSVLTELSTGVTIAELAARRFVSQNTVKSQLRSIYRKLGVASGKDAVAAARRFGLLD</sequence>
<dbReference type="InterPro" id="IPR016032">
    <property type="entry name" value="Sig_transdc_resp-reg_C-effctor"/>
</dbReference>
<dbReference type="PANTHER" id="PTHR44688">
    <property type="entry name" value="DNA-BINDING TRANSCRIPTIONAL ACTIVATOR DEVR_DOSR"/>
    <property type="match status" value="1"/>
</dbReference>
<feature type="domain" description="HTH luxR-type" evidence="4">
    <location>
        <begin position="455"/>
        <end position="520"/>
    </location>
</feature>
<comment type="caution">
    <text evidence="5">The sequence shown here is derived from an EMBL/GenBank/DDBJ whole genome shotgun (WGS) entry which is preliminary data.</text>
</comment>
<dbReference type="RefSeq" id="WP_100345774.1">
    <property type="nucleotide sequence ID" value="NZ_PGFB01000005.1"/>
</dbReference>
<dbReference type="PROSITE" id="PS50043">
    <property type="entry name" value="HTH_LUXR_2"/>
    <property type="match status" value="1"/>
</dbReference>
<evidence type="ECO:0000313" key="5">
    <source>
        <dbReference type="EMBL" id="PJJ55669.1"/>
    </source>
</evidence>
<dbReference type="SUPFAM" id="SSF46894">
    <property type="entry name" value="C-terminal effector domain of the bipartite response regulators"/>
    <property type="match status" value="1"/>
</dbReference>
<dbReference type="PRINTS" id="PR00038">
    <property type="entry name" value="HTHLUXR"/>
</dbReference>
<reference evidence="5 6" key="1">
    <citation type="submission" date="2017-11" db="EMBL/GenBank/DDBJ databases">
        <title>Genomic Encyclopedia of Archaeal and Bacterial Type Strains, Phase II (KMG-II): From Individual Species to Whole Genera.</title>
        <authorList>
            <person name="Goeker M."/>
        </authorList>
    </citation>
    <scope>NUCLEOTIDE SEQUENCE [LARGE SCALE GENOMIC DNA]</scope>
    <source>
        <strain evidence="5 6">DSM 25625</strain>
    </source>
</reference>
<dbReference type="InterPro" id="IPR011990">
    <property type="entry name" value="TPR-like_helical_dom_sf"/>
</dbReference>
<dbReference type="AlphaFoldDB" id="A0A2M9BCI6"/>
<dbReference type="SUPFAM" id="SSF48452">
    <property type="entry name" value="TPR-like"/>
    <property type="match status" value="1"/>
</dbReference>